<name>A0A455SZK8_9CHLR</name>
<dbReference type="InterPro" id="IPR047721">
    <property type="entry name" value="DrmB"/>
</dbReference>
<reference evidence="3" key="1">
    <citation type="submission" date="2018-12" db="EMBL/GenBank/DDBJ databases">
        <title>Novel natural products biosynthetic potential of the class Ktedonobacteria.</title>
        <authorList>
            <person name="Zheng Y."/>
            <person name="Saitou A."/>
            <person name="Wang C.M."/>
            <person name="Toyoda A."/>
            <person name="Minakuchi Y."/>
            <person name="Sekiguchi Y."/>
            <person name="Ueda K."/>
            <person name="Takano H."/>
            <person name="Sakai Y."/>
            <person name="Yokota A."/>
            <person name="Yabe S."/>
        </authorList>
    </citation>
    <scope>NUCLEOTIDE SEQUENCE</scope>
    <source>
        <strain evidence="3">A3-2</strain>
    </source>
</reference>
<evidence type="ECO:0000256" key="1">
    <source>
        <dbReference type="SAM" id="MobiDB-lite"/>
    </source>
</evidence>
<dbReference type="EMBL" id="AP019377">
    <property type="protein sequence ID" value="BBH92342.1"/>
    <property type="molecule type" value="Genomic_DNA"/>
</dbReference>
<proteinExistence type="predicted"/>
<dbReference type="NCBIfam" id="NF038324">
    <property type="entry name" value="DrmB_fam"/>
    <property type="match status" value="1"/>
</dbReference>
<gene>
    <name evidence="3" type="ORF">KTA_05410</name>
</gene>
<dbReference type="AlphaFoldDB" id="A0A455SZK8"/>
<organism evidence="3">
    <name type="scientific">Thermogemmatispora argillosa</name>
    <dbReference type="NCBI Taxonomy" id="2045280"/>
    <lineage>
        <taxon>Bacteria</taxon>
        <taxon>Bacillati</taxon>
        <taxon>Chloroflexota</taxon>
        <taxon>Ktedonobacteria</taxon>
        <taxon>Thermogemmatisporales</taxon>
        <taxon>Thermogemmatisporaceae</taxon>
        <taxon>Thermogemmatispora</taxon>
    </lineage>
</organism>
<evidence type="ECO:0000313" key="3">
    <source>
        <dbReference type="EMBL" id="BBH92342.1"/>
    </source>
</evidence>
<sequence>MNGTESWQTSPGLQPARGGAGTRAGTGAGKKRNLRQSVGELRPSQFLFTYGVGAIVDLPYLSVLVMGLEDWESLLPYDKPGGIEFIHEKRLLESVKAVLGPQVERLQALPRAPEDGGSPNPFDPSQLVGIPVTPFPRWLLCPTCRTLASIKSGLFSLRANLFHPDRSRYVHTHCPKSKKSPTAVPARFLIACRNGHLDDFPWHYYVHQGKPCPQARFKLIEMGVSGEVTDVQIRCEECETWKPMSDAFGTEASKYLPPCPGRHPHLRQSEDCGEAPRAILLGASNSWFPLLLSTLAVPEVQDPLEELVIRYWALLSKTASEREIALLRSIGQLAGPLEAYDDGQIWEVVARRQRAQEEAEASGENQAARPSLLKVPEWRVLSQPQEAPDVDDFRLRPVEVPEGYGGVLARVVLVERLREVQAMIGFTRIEAPDELLDLRASSAQSKPERVHLTRQAPRWVPAIEVRGEGIFLQLWEEPLRRWEERLMGSVYARDFIRAHSEWRQRHGLLADPVTFPGLRYVLLHSLAHALIRQLTLECGYGAASIRERIYALEPEDEHGPMAGILLYTAAPDSEGTLGGLVSLGEPAQLGRHLRAALEHMQICTSDPLCAEHGALGDGSLHQAACHACLFLPETSCERGNKYLDRSVLVPTIVPERAGLAFFGELFPELLTGQ</sequence>
<dbReference type="InterPro" id="IPR018973">
    <property type="entry name" value="MZB"/>
</dbReference>
<protein>
    <recommendedName>
        <fullName evidence="2">MrfA-like Zn-binding domain-containing protein</fullName>
    </recommendedName>
</protein>
<accession>A0A455SZK8</accession>
<feature type="compositionally biased region" description="Polar residues" evidence="1">
    <location>
        <begin position="1"/>
        <end position="12"/>
    </location>
</feature>
<feature type="compositionally biased region" description="Gly residues" evidence="1">
    <location>
        <begin position="18"/>
        <end position="28"/>
    </location>
</feature>
<dbReference type="Pfam" id="PF09369">
    <property type="entry name" value="MZB"/>
    <property type="match status" value="1"/>
</dbReference>
<feature type="region of interest" description="Disordered" evidence="1">
    <location>
        <begin position="1"/>
        <end position="35"/>
    </location>
</feature>
<feature type="domain" description="MrfA-like Zn-binding" evidence="2">
    <location>
        <begin position="526"/>
        <end position="629"/>
    </location>
</feature>
<evidence type="ECO:0000259" key="2">
    <source>
        <dbReference type="Pfam" id="PF09369"/>
    </source>
</evidence>